<dbReference type="CDD" id="cd03801">
    <property type="entry name" value="GT4_PimA-like"/>
    <property type="match status" value="1"/>
</dbReference>
<keyword evidence="4" id="KW-1185">Reference proteome</keyword>
<evidence type="ECO:0000259" key="1">
    <source>
        <dbReference type="Pfam" id="PF00534"/>
    </source>
</evidence>
<dbReference type="STRING" id="1168034.FH5T_18635"/>
<evidence type="ECO:0000313" key="2">
    <source>
        <dbReference type="EMBL" id="AHW60967.1"/>
    </source>
</evidence>
<dbReference type="KEGG" id="dori:FH5T_18635"/>
<dbReference type="Proteomes" id="UP000181981">
    <property type="component" value="Unassembled WGS sequence"/>
</dbReference>
<dbReference type="Proteomes" id="UP000023772">
    <property type="component" value="Chromosome"/>
</dbReference>
<sequence length="376" mass="43457">MHKSKILFILHLPPPTHGSSVVGKNIQRSTLINDTFHCKYVNLNTSKNTTDIGKRSIYKVFIYISILLHTFWHAVTFRPHLCYFAITIKGIGFYKDSLVVLLLKLFGIKLVFHLHNKGVTSRQHKYFDNFLYKVIFKNVTFVLLSEYLYPDIQKYVSRDSVYYCPNGIDFEQQNTNHIVDKFNEAEYRPKTVKILFLSNLIETKGVYVLLDACKILHNQRLNFRCTFVGGEGDITQQKICEKIRSLNMNGSIQYLGKKYGREKETIYSETDIFAFPTFYHNECFPLVLLEAMKHSLPVISTTEGGIRSIVIEGKTGFLVKKGNPEELAKKLRILITNPTLRQTLGSAARIKFEREYTISKFETNLVQILKSILNID</sequence>
<dbReference type="InterPro" id="IPR001296">
    <property type="entry name" value="Glyco_trans_1"/>
</dbReference>
<name>X5DKA1_9BACT</name>
<dbReference type="SUPFAM" id="SSF53756">
    <property type="entry name" value="UDP-Glycosyltransferase/glycogen phosphorylase"/>
    <property type="match status" value="1"/>
</dbReference>
<accession>X5DKA1</accession>
<keyword evidence="3" id="KW-0808">Transferase</keyword>
<evidence type="ECO:0000313" key="3">
    <source>
        <dbReference type="EMBL" id="SET86530.1"/>
    </source>
</evidence>
<reference evidence="2 4" key="1">
    <citation type="submission" date="2014-03" db="EMBL/GenBank/DDBJ databases">
        <title>Complete genome sequence of a deeply braunched marine Bacteroidia bacterium Draconibacterium orientale type strain FH5T.</title>
        <authorList>
            <person name="Li X."/>
            <person name="Wang X."/>
            <person name="Xie Z."/>
            <person name="Du Z."/>
            <person name="Chen G."/>
        </authorList>
    </citation>
    <scope>NUCLEOTIDE SEQUENCE [LARGE SCALE GENOMIC DNA]</scope>
    <source>
        <strain evidence="2 4">FH5</strain>
    </source>
</reference>
<reference evidence="3 5" key="2">
    <citation type="submission" date="2016-10" db="EMBL/GenBank/DDBJ databases">
        <authorList>
            <person name="de Groot N.N."/>
        </authorList>
    </citation>
    <scope>NUCLEOTIDE SEQUENCE [LARGE SCALE GENOMIC DNA]</scope>
    <source>
        <strain evidence="3 5">DSM 25947</strain>
    </source>
</reference>
<gene>
    <name evidence="2" type="ORF">FH5T_18635</name>
    <name evidence="3" type="ORF">SAMN05444285_12630</name>
</gene>
<organism evidence="3 5">
    <name type="scientific">Draconibacterium orientale</name>
    <dbReference type="NCBI Taxonomy" id="1168034"/>
    <lineage>
        <taxon>Bacteria</taxon>
        <taxon>Pseudomonadati</taxon>
        <taxon>Bacteroidota</taxon>
        <taxon>Bacteroidia</taxon>
        <taxon>Marinilabiliales</taxon>
        <taxon>Prolixibacteraceae</taxon>
        <taxon>Draconibacterium</taxon>
    </lineage>
</organism>
<dbReference type="RefSeq" id="WP_038561858.1">
    <property type="nucleotide sequence ID" value="NZ_FOHT01000026.1"/>
</dbReference>
<dbReference type="HOGENOM" id="CLU_009583_14_0_10"/>
<dbReference type="EMBL" id="CP007451">
    <property type="protein sequence ID" value="AHW60967.1"/>
    <property type="molecule type" value="Genomic_DNA"/>
</dbReference>
<dbReference type="eggNOG" id="COG0438">
    <property type="taxonomic scope" value="Bacteria"/>
</dbReference>
<evidence type="ECO:0000313" key="4">
    <source>
        <dbReference type="Proteomes" id="UP000023772"/>
    </source>
</evidence>
<protein>
    <submittedName>
        <fullName evidence="2">Glycosyl transferase</fullName>
    </submittedName>
    <submittedName>
        <fullName evidence="3">Glycosyltransferase involved in cell wall bisynthesis</fullName>
    </submittedName>
</protein>
<dbReference type="PANTHER" id="PTHR45947">
    <property type="entry name" value="SULFOQUINOVOSYL TRANSFERASE SQD2"/>
    <property type="match status" value="1"/>
</dbReference>
<dbReference type="Gene3D" id="3.40.50.2000">
    <property type="entry name" value="Glycogen Phosphorylase B"/>
    <property type="match status" value="2"/>
</dbReference>
<dbReference type="EMBL" id="FOHT01000026">
    <property type="protein sequence ID" value="SET86530.1"/>
    <property type="molecule type" value="Genomic_DNA"/>
</dbReference>
<dbReference type="Pfam" id="PF00534">
    <property type="entry name" value="Glycos_transf_1"/>
    <property type="match status" value="1"/>
</dbReference>
<dbReference type="OrthoDB" id="9811239at2"/>
<dbReference type="AlphaFoldDB" id="X5DKA1"/>
<dbReference type="GO" id="GO:0016757">
    <property type="term" value="F:glycosyltransferase activity"/>
    <property type="evidence" value="ECO:0007669"/>
    <property type="project" value="InterPro"/>
</dbReference>
<dbReference type="InterPro" id="IPR050194">
    <property type="entry name" value="Glycosyltransferase_grp1"/>
</dbReference>
<dbReference type="PANTHER" id="PTHR45947:SF14">
    <property type="entry name" value="SLL1723 PROTEIN"/>
    <property type="match status" value="1"/>
</dbReference>
<feature type="domain" description="Glycosyl transferase family 1" evidence="1">
    <location>
        <begin position="188"/>
        <end position="349"/>
    </location>
</feature>
<evidence type="ECO:0000313" key="5">
    <source>
        <dbReference type="Proteomes" id="UP000181981"/>
    </source>
</evidence>
<proteinExistence type="predicted"/>